<keyword evidence="2" id="KW-0812">Transmembrane</keyword>
<reference evidence="4" key="1">
    <citation type="submission" date="2017-06" db="EMBL/GenBank/DDBJ databases">
        <title>FDA dAtabase for Regulatory Grade micrObial Sequences (FDA-ARGOS): Supporting development and validation of Infectious Disease Dx tests.</title>
        <authorList>
            <person name="Goldberg B."/>
            <person name="Campos J."/>
            <person name="Tallon L."/>
            <person name="Sadzewicz L."/>
            <person name="Sengamalay N."/>
            <person name="Ott S."/>
            <person name="Godinez A."/>
            <person name="Nagaraj S."/>
            <person name="Vavikolanu K."/>
            <person name="Nadendla S."/>
            <person name="George J."/>
            <person name="Geyer C."/>
            <person name="Sichtig H."/>
        </authorList>
    </citation>
    <scope>NUCLEOTIDE SEQUENCE [LARGE SCALE GENOMIC DNA]</scope>
    <source>
        <strain evidence="4">FDAARGOS_285</strain>
        <plasmid evidence="4">unnamed1</plasmid>
    </source>
</reference>
<evidence type="ECO:0000313" key="3">
    <source>
        <dbReference type="EMBL" id="ASE35678.1"/>
    </source>
</evidence>
<dbReference type="RefSeq" id="WP_088592770.1">
    <property type="nucleotide sequence ID" value="NZ_CP022047.2"/>
</dbReference>
<dbReference type="Proteomes" id="UP000197058">
    <property type="component" value="Plasmid unnamed1"/>
</dbReference>
<keyword evidence="3" id="KW-0614">Plasmid</keyword>
<dbReference type="EMBL" id="CP022047">
    <property type="protein sequence ID" value="ASE35678.1"/>
    <property type="molecule type" value="Genomic_DNA"/>
</dbReference>
<dbReference type="KEGG" id="sscu:CEP64_13740"/>
<name>A0AAI8DL10_MAMSC</name>
<sequence>MKKVKTYFKQNQSAIYIAIILTIIIFYLCVYLFVNFTNPTRSYSEEIKNEAISLEDIEIKMTGQKYNPENGLYVMTYKVMPQNEKAVVVNKENLEVAGFMERGEGTSLETKTYFTMNDYFVVEMHDVPKDYKALKINFKYHTQDTSNNEVEMEGAKYTSASEKDIDRKLTPKTKDEYMYDSYLYLQERLEKKVKKNEEAQKNILSRIDRVEKETSMLDVKDPTLSESEREIVKETISNNKADINGLKKDYASKVKAKETLLENIERVKQVLNDFQ</sequence>
<dbReference type="AlphaFoldDB" id="A0AAI8DL10"/>
<proteinExistence type="predicted"/>
<gene>
    <name evidence="3" type="ORF">CEP64_13740</name>
</gene>
<keyword evidence="1" id="KW-0175">Coiled coil</keyword>
<accession>A0AAI8DL10</accession>
<keyword evidence="2" id="KW-1133">Transmembrane helix</keyword>
<feature type="transmembrane region" description="Helical" evidence="2">
    <location>
        <begin position="12"/>
        <end position="34"/>
    </location>
</feature>
<geneLocation type="plasmid" evidence="3 4">
    <name>unnamed1</name>
</geneLocation>
<protein>
    <submittedName>
        <fullName evidence="3">Uncharacterized protein</fullName>
    </submittedName>
</protein>
<organism evidence="3 4">
    <name type="scientific">Mammaliicoccus sciuri</name>
    <name type="common">Staphylococcus sciuri</name>
    <dbReference type="NCBI Taxonomy" id="1296"/>
    <lineage>
        <taxon>Bacteria</taxon>
        <taxon>Bacillati</taxon>
        <taxon>Bacillota</taxon>
        <taxon>Bacilli</taxon>
        <taxon>Bacillales</taxon>
        <taxon>Staphylococcaceae</taxon>
        <taxon>Mammaliicoccus</taxon>
    </lineage>
</organism>
<feature type="coiled-coil region" evidence="1">
    <location>
        <begin position="182"/>
        <end position="213"/>
    </location>
</feature>
<evidence type="ECO:0000256" key="2">
    <source>
        <dbReference type="SAM" id="Phobius"/>
    </source>
</evidence>
<keyword evidence="2" id="KW-0472">Membrane</keyword>
<evidence type="ECO:0000256" key="1">
    <source>
        <dbReference type="SAM" id="Coils"/>
    </source>
</evidence>
<evidence type="ECO:0000313" key="4">
    <source>
        <dbReference type="Proteomes" id="UP000197058"/>
    </source>
</evidence>